<protein>
    <submittedName>
        <fullName evidence="2">SMI1/KNR4 family protein</fullName>
    </submittedName>
</protein>
<dbReference type="SUPFAM" id="SSF160631">
    <property type="entry name" value="SMI1/KNR4-like"/>
    <property type="match status" value="1"/>
</dbReference>
<organism evidence="2 3">
    <name type="scientific">Harenicola maris</name>
    <dbReference type="NCBI Taxonomy" id="2841044"/>
    <lineage>
        <taxon>Bacteria</taxon>
        <taxon>Pseudomonadati</taxon>
        <taxon>Pseudomonadota</taxon>
        <taxon>Alphaproteobacteria</taxon>
        <taxon>Rhodobacterales</taxon>
        <taxon>Paracoccaceae</taxon>
        <taxon>Harenicola</taxon>
    </lineage>
</organism>
<keyword evidence="3" id="KW-1185">Reference proteome</keyword>
<dbReference type="Pfam" id="PF09346">
    <property type="entry name" value="SMI1_KNR4"/>
    <property type="match status" value="1"/>
</dbReference>
<dbReference type="InterPro" id="IPR018958">
    <property type="entry name" value="Knr4/Smi1-like_dom"/>
</dbReference>
<dbReference type="SMART" id="SM00860">
    <property type="entry name" value="SMI1_KNR4"/>
    <property type="match status" value="1"/>
</dbReference>
<feature type="domain" description="Knr4/Smi1-like" evidence="1">
    <location>
        <begin position="30"/>
        <end position="182"/>
    </location>
</feature>
<name>A0AAP2CQI5_9RHOB</name>
<dbReference type="Gene3D" id="3.40.1580.10">
    <property type="entry name" value="SMI1/KNR4-like"/>
    <property type="match status" value="1"/>
</dbReference>
<dbReference type="RefSeq" id="WP_327794082.1">
    <property type="nucleotide sequence ID" value="NZ_JADQAZ010000002.1"/>
</dbReference>
<dbReference type="InterPro" id="IPR037883">
    <property type="entry name" value="Knr4/Smi1-like_sf"/>
</dbReference>
<accession>A0AAP2CQI5</accession>
<proteinExistence type="predicted"/>
<comment type="caution">
    <text evidence="2">The sequence shown here is derived from an EMBL/GenBank/DDBJ whole genome shotgun (WGS) entry which is preliminary data.</text>
</comment>
<evidence type="ECO:0000313" key="2">
    <source>
        <dbReference type="EMBL" id="MBT0957860.1"/>
    </source>
</evidence>
<gene>
    <name evidence="2" type="ORF">IV417_10700</name>
</gene>
<sequence>MTDFDIAPQTLTFWSGLTQAEHEIFGPFTPMTEADLTEIAAPYSTPLPQAYRDFMLQYGPVWFEEGKTPNRFTYLASSPASGIKEHMEGSIDGFHPAAAMRRAHLTYFAPTRGTPQNPDELPRLPADMLPMAADPMGALILLHVAPDPAGVFFWESSPHPWGHAQNNSLASLADDLPSFLAGLT</sequence>
<reference evidence="2 3" key="1">
    <citation type="journal article" date="2021" name="Arch. Microbiol.">
        <title>Harenicola maris gen. nov., sp. nov. isolated from the Sea of Japan shallow sediments.</title>
        <authorList>
            <person name="Romanenko L.A."/>
            <person name="Kurilenko V.V."/>
            <person name="Chernysheva N.Y."/>
            <person name="Tekutyeva L.A."/>
            <person name="Velansky P.V."/>
            <person name="Svetashev V.I."/>
            <person name="Isaeva M.P."/>
        </authorList>
    </citation>
    <scope>NUCLEOTIDE SEQUENCE [LARGE SCALE GENOMIC DNA]</scope>
    <source>
        <strain evidence="2 3">KMM 3653</strain>
    </source>
</reference>
<evidence type="ECO:0000259" key="1">
    <source>
        <dbReference type="SMART" id="SM00860"/>
    </source>
</evidence>
<dbReference type="Proteomes" id="UP001315686">
    <property type="component" value="Unassembled WGS sequence"/>
</dbReference>
<dbReference type="EMBL" id="JADQAZ010000002">
    <property type="protein sequence ID" value="MBT0957860.1"/>
    <property type="molecule type" value="Genomic_DNA"/>
</dbReference>
<dbReference type="AlphaFoldDB" id="A0AAP2CQI5"/>
<evidence type="ECO:0000313" key="3">
    <source>
        <dbReference type="Proteomes" id="UP001315686"/>
    </source>
</evidence>